<dbReference type="PRINTS" id="PR00105">
    <property type="entry name" value="C5METTRFRASE"/>
</dbReference>
<dbReference type="Gene3D" id="3.40.50.150">
    <property type="entry name" value="Vaccinia Virus protein VP39"/>
    <property type="match status" value="1"/>
</dbReference>
<dbReference type="InterPro" id="IPR018117">
    <property type="entry name" value="C5_DNA_meth_AS"/>
</dbReference>
<dbReference type="NCBIfam" id="TIGR00675">
    <property type="entry name" value="dcm"/>
    <property type="match status" value="1"/>
</dbReference>
<dbReference type="InterPro" id="IPR029063">
    <property type="entry name" value="SAM-dependent_MTases_sf"/>
</dbReference>
<evidence type="ECO:0000313" key="8">
    <source>
        <dbReference type="EMBL" id="MFK4640151.1"/>
    </source>
</evidence>
<dbReference type="InterPro" id="IPR031303">
    <property type="entry name" value="C5_meth_CS"/>
</dbReference>
<sequence length="319" mass="34924">MNHKVVSLFAGAGGLDLGFQMAGGYDLLWANDNDPDAVSTYKANLGNHAVLGDIREISSEEIPECDVVLGGFPCQGFSLANTGRRADDARNVLYLEMLRVVASKRPKAFVAENVKGLMLMSKGEVLRRIVADFEELGYDVQWKILNAADYGVPQRRERVFIVGTRHDLEVDFEFPTPTHGRKPDSGKLPWVSVGHALGGLPDPDSRHDLTNHTYSKYKLRFNGYMGHRAIDPELPAPTVTGRGDNKGGVVVLHHPSNERRMSVRELALVQSFPLNFEFACNQSAAYRLIGNAVAPSVGRSVAQSLQQALKTAKVAVKGD</sequence>
<proteinExistence type="inferred from homology"/>
<keyword evidence="9" id="KW-1185">Reference proteome</keyword>
<evidence type="ECO:0000256" key="1">
    <source>
        <dbReference type="ARBA" id="ARBA00022603"/>
    </source>
</evidence>
<dbReference type="SUPFAM" id="SSF53335">
    <property type="entry name" value="S-adenosyl-L-methionine-dependent methyltransferases"/>
    <property type="match status" value="1"/>
</dbReference>
<evidence type="ECO:0000256" key="4">
    <source>
        <dbReference type="ARBA" id="ARBA00022747"/>
    </source>
</evidence>
<dbReference type="PROSITE" id="PS51679">
    <property type="entry name" value="SAM_MT_C5"/>
    <property type="match status" value="1"/>
</dbReference>
<evidence type="ECO:0000256" key="3">
    <source>
        <dbReference type="ARBA" id="ARBA00022691"/>
    </source>
</evidence>
<keyword evidence="1 5" id="KW-0489">Methyltransferase</keyword>
<comment type="similarity">
    <text evidence="5 6">Belongs to the class I-like SAM-binding methyltransferase superfamily. C5-methyltransferase family.</text>
</comment>
<organism evidence="8 9">
    <name type="scientific">Paenarthrobacter histidinolovorans</name>
    <dbReference type="NCBI Taxonomy" id="43664"/>
    <lineage>
        <taxon>Bacteria</taxon>
        <taxon>Bacillati</taxon>
        <taxon>Actinomycetota</taxon>
        <taxon>Actinomycetes</taxon>
        <taxon>Micrococcales</taxon>
        <taxon>Micrococcaceae</taxon>
        <taxon>Paenarthrobacter</taxon>
    </lineage>
</organism>
<dbReference type="RefSeq" id="WP_404594902.1">
    <property type="nucleotide sequence ID" value="NZ_JBIYEW010000003.1"/>
</dbReference>
<dbReference type="InterPro" id="IPR050390">
    <property type="entry name" value="C5-Methyltransferase"/>
</dbReference>
<dbReference type="GO" id="GO:0032259">
    <property type="term" value="P:methylation"/>
    <property type="evidence" value="ECO:0007669"/>
    <property type="project" value="UniProtKB-KW"/>
</dbReference>
<feature type="active site" evidence="5">
    <location>
        <position position="74"/>
    </location>
</feature>
<dbReference type="PROSITE" id="PS00094">
    <property type="entry name" value="C5_MTASE_1"/>
    <property type="match status" value="1"/>
</dbReference>
<evidence type="ECO:0000256" key="7">
    <source>
        <dbReference type="RuleBase" id="RU000417"/>
    </source>
</evidence>
<dbReference type="CDD" id="cd00315">
    <property type="entry name" value="Cyt_C5_DNA_methylase"/>
    <property type="match status" value="1"/>
</dbReference>
<dbReference type="EMBL" id="JBIYEW010000003">
    <property type="protein sequence ID" value="MFK4640151.1"/>
    <property type="molecule type" value="Genomic_DNA"/>
</dbReference>
<evidence type="ECO:0000256" key="5">
    <source>
        <dbReference type="PROSITE-ProRule" id="PRU01016"/>
    </source>
</evidence>
<dbReference type="GO" id="GO:0003886">
    <property type="term" value="F:DNA (cytosine-5-)-methyltransferase activity"/>
    <property type="evidence" value="ECO:0007669"/>
    <property type="project" value="UniProtKB-EC"/>
</dbReference>
<dbReference type="PANTHER" id="PTHR10629:SF52">
    <property type="entry name" value="DNA (CYTOSINE-5)-METHYLTRANSFERASE 1"/>
    <property type="match status" value="1"/>
</dbReference>
<dbReference type="PROSITE" id="PS00095">
    <property type="entry name" value="C5_MTASE_2"/>
    <property type="match status" value="1"/>
</dbReference>
<keyword evidence="2 5" id="KW-0808">Transferase</keyword>
<accession>A0ABW8N972</accession>
<evidence type="ECO:0000313" key="9">
    <source>
        <dbReference type="Proteomes" id="UP001620520"/>
    </source>
</evidence>
<reference evidence="8 9" key="1">
    <citation type="submission" date="2024-10" db="EMBL/GenBank/DDBJ databases">
        <title>Novel secondary metabolite-producing bacteria for plant disease control.</title>
        <authorList>
            <person name="Chevrette M."/>
        </authorList>
    </citation>
    <scope>NUCLEOTIDE SEQUENCE [LARGE SCALE GENOMIC DNA]</scope>
    <source>
        <strain evidence="8 9">J30 TE3557</strain>
    </source>
</reference>
<evidence type="ECO:0000256" key="6">
    <source>
        <dbReference type="RuleBase" id="RU000416"/>
    </source>
</evidence>
<dbReference type="EC" id="2.1.1.37" evidence="7"/>
<protein>
    <recommendedName>
        <fullName evidence="7">Cytosine-specific methyltransferase</fullName>
        <ecNumber evidence="7">2.1.1.37</ecNumber>
    </recommendedName>
</protein>
<dbReference type="Gene3D" id="3.90.120.10">
    <property type="entry name" value="DNA Methylase, subunit A, domain 2"/>
    <property type="match status" value="1"/>
</dbReference>
<dbReference type="PANTHER" id="PTHR10629">
    <property type="entry name" value="CYTOSINE-SPECIFIC METHYLTRANSFERASE"/>
    <property type="match status" value="1"/>
</dbReference>
<comment type="caution">
    <text evidence="8">The sequence shown here is derived from an EMBL/GenBank/DDBJ whole genome shotgun (WGS) entry which is preliminary data.</text>
</comment>
<dbReference type="Proteomes" id="UP001620520">
    <property type="component" value="Unassembled WGS sequence"/>
</dbReference>
<keyword evidence="4" id="KW-0680">Restriction system</keyword>
<name>A0ABW8N972_9MICC</name>
<dbReference type="Pfam" id="PF00145">
    <property type="entry name" value="DNA_methylase"/>
    <property type="match status" value="1"/>
</dbReference>
<keyword evidence="3 5" id="KW-0949">S-adenosyl-L-methionine</keyword>
<comment type="catalytic activity">
    <reaction evidence="7">
        <text>a 2'-deoxycytidine in DNA + S-adenosyl-L-methionine = a 5-methyl-2'-deoxycytidine in DNA + S-adenosyl-L-homocysteine + H(+)</text>
        <dbReference type="Rhea" id="RHEA:13681"/>
        <dbReference type="Rhea" id="RHEA-COMP:11369"/>
        <dbReference type="Rhea" id="RHEA-COMP:11370"/>
        <dbReference type="ChEBI" id="CHEBI:15378"/>
        <dbReference type="ChEBI" id="CHEBI:57856"/>
        <dbReference type="ChEBI" id="CHEBI:59789"/>
        <dbReference type="ChEBI" id="CHEBI:85452"/>
        <dbReference type="ChEBI" id="CHEBI:85454"/>
        <dbReference type="EC" id="2.1.1.37"/>
    </reaction>
</comment>
<dbReference type="InterPro" id="IPR001525">
    <property type="entry name" value="C5_MeTfrase"/>
</dbReference>
<evidence type="ECO:0000256" key="2">
    <source>
        <dbReference type="ARBA" id="ARBA00022679"/>
    </source>
</evidence>
<gene>
    <name evidence="8" type="ORF">ABIA52_003040</name>
</gene>